<evidence type="ECO:0000313" key="1">
    <source>
        <dbReference type="EMBL" id="KAJ4466905.1"/>
    </source>
</evidence>
<proteinExistence type="predicted"/>
<gene>
    <name evidence="1" type="ORF">C8J55DRAFT_492915</name>
</gene>
<name>A0A9W8ZU07_9AGAR</name>
<reference evidence="1" key="2">
    <citation type="journal article" date="2023" name="Proc. Natl. Acad. Sci. U.S.A.">
        <title>A global phylogenomic analysis of the shiitake genus Lentinula.</title>
        <authorList>
            <person name="Sierra-Patev S."/>
            <person name="Min B."/>
            <person name="Naranjo-Ortiz M."/>
            <person name="Looney B."/>
            <person name="Konkel Z."/>
            <person name="Slot J.C."/>
            <person name="Sakamoto Y."/>
            <person name="Steenwyk J.L."/>
            <person name="Rokas A."/>
            <person name="Carro J."/>
            <person name="Camarero S."/>
            <person name="Ferreira P."/>
            <person name="Molpeceres G."/>
            <person name="Ruiz-Duenas F.J."/>
            <person name="Serrano A."/>
            <person name="Henrissat B."/>
            <person name="Drula E."/>
            <person name="Hughes K.W."/>
            <person name="Mata J.L."/>
            <person name="Ishikawa N.K."/>
            <person name="Vargas-Isla R."/>
            <person name="Ushijima S."/>
            <person name="Smith C.A."/>
            <person name="Donoghue J."/>
            <person name="Ahrendt S."/>
            <person name="Andreopoulos W."/>
            <person name="He G."/>
            <person name="LaButti K."/>
            <person name="Lipzen A."/>
            <person name="Ng V."/>
            <person name="Riley R."/>
            <person name="Sandor L."/>
            <person name="Barry K."/>
            <person name="Martinez A.T."/>
            <person name="Xiao Y."/>
            <person name="Gibbons J.G."/>
            <person name="Terashima K."/>
            <person name="Grigoriev I.V."/>
            <person name="Hibbett D."/>
        </authorList>
    </citation>
    <scope>NUCLEOTIDE SEQUENCE</scope>
    <source>
        <strain evidence="1">Sp2 HRB7682 ss15</strain>
    </source>
</reference>
<dbReference type="EMBL" id="JANVFS010000043">
    <property type="protein sequence ID" value="KAJ4466905.1"/>
    <property type="molecule type" value="Genomic_DNA"/>
</dbReference>
<comment type="caution">
    <text evidence="1">The sequence shown here is derived from an EMBL/GenBank/DDBJ whole genome shotgun (WGS) entry which is preliminary data.</text>
</comment>
<organism evidence="1 2">
    <name type="scientific">Lentinula lateritia</name>
    <dbReference type="NCBI Taxonomy" id="40482"/>
    <lineage>
        <taxon>Eukaryota</taxon>
        <taxon>Fungi</taxon>
        <taxon>Dikarya</taxon>
        <taxon>Basidiomycota</taxon>
        <taxon>Agaricomycotina</taxon>
        <taxon>Agaricomycetes</taxon>
        <taxon>Agaricomycetidae</taxon>
        <taxon>Agaricales</taxon>
        <taxon>Marasmiineae</taxon>
        <taxon>Omphalotaceae</taxon>
        <taxon>Lentinula</taxon>
    </lineage>
</organism>
<dbReference type="AlphaFoldDB" id="A0A9W8ZU07"/>
<sequence>MSTDISPEDMVVDLMRNTVPGTLDEVLIQAGFPSSEMDMDSIASEGYLASLCIACNIDVSCIQNRVRHASRSTKEAACPFNNSAVQGGDEYPARTPDAVPECYISRLIALDKLIRRVKFSADMQTVQSTGCLDVTQTELRNSRAYILKIEDEINENRKLQTQSVIHNQKHSYMINEMRLQVFDVQIRSEIEHREERLRLLNRIEELELRFSRDQSLKQAKRIEELEIELAREKLVRGKAASVLLNEHDPFAAREEALGLLKPPVGPKLPPALRGQLASTVESFHAARRKLFREQVAQKLTS</sequence>
<reference evidence="1" key="1">
    <citation type="submission" date="2022-08" db="EMBL/GenBank/DDBJ databases">
        <authorList>
            <consortium name="DOE Joint Genome Institute"/>
            <person name="Min B."/>
            <person name="Riley R."/>
            <person name="Sierra-Patev S."/>
            <person name="Naranjo-Ortiz M."/>
            <person name="Looney B."/>
            <person name="Konkel Z."/>
            <person name="Slot J.C."/>
            <person name="Sakamoto Y."/>
            <person name="Steenwyk J.L."/>
            <person name="Rokas A."/>
            <person name="Carro J."/>
            <person name="Camarero S."/>
            <person name="Ferreira P."/>
            <person name="Molpeceres G."/>
            <person name="Ruiz-Duenas F.J."/>
            <person name="Serrano A."/>
            <person name="Henrissat B."/>
            <person name="Drula E."/>
            <person name="Hughes K.W."/>
            <person name="Mata J.L."/>
            <person name="Ishikawa N.K."/>
            <person name="Vargas-Isla R."/>
            <person name="Ushijima S."/>
            <person name="Smith C.A."/>
            <person name="Ahrendt S."/>
            <person name="Andreopoulos W."/>
            <person name="He G."/>
            <person name="Labutti K."/>
            <person name="Lipzen A."/>
            <person name="Ng V."/>
            <person name="Sandor L."/>
            <person name="Barry K."/>
            <person name="Martinez A.T."/>
            <person name="Xiao Y."/>
            <person name="Gibbons J.G."/>
            <person name="Terashima K."/>
            <person name="Hibbett D.S."/>
            <person name="Grigoriev I.V."/>
        </authorList>
    </citation>
    <scope>NUCLEOTIDE SEQUENCE</scope>
    <source>
        <strain evidence="1">Sp2 HRB7682 ss15</strain>
    </source>
</reference>
<evidence type="ECO:0000313" key="2">
    <source>
        <dbReference type="Proteomes" id="UP001150238"/>
    </source>
</evidence>
<protein>
    <submittedName>
        <fullName evidence="1">Uncharacterized protein</fullName>
    </submittedName>
</protein>
<dbReference type="Proteomes" id="UP001150238">
    <property type="component" value="Unassembled WGS sequence"/>
</dbReference>
<accession>A0A9W8ZU07</accession>